<evidence type="ECO:0000259" key="3">
    <source>
        <dbReference type="PROSITE" id="PS50228"/>
    </source>
</evidence>
<dbReference type="PANTHER" id="PTHR46780">
    <property type="entry name" value="PROTEIN EVA-1"/>
    <property type="match status" value="1"/>
</dbReference>
<dbReference type="PROSITE" id="PS50228">
    <property type="entry name" value="SUEL_LECTIN"/>
    <property type="match status" value="1"/>
</dbReference>
<comment type="caution">
    <text evidence="4">The sequence shown here is derived from an EMBL/GenBank/DDBJ whole genome shotgun (WGS) entry which is preliminary data.</text>
</comment>
<dbReference type="EMBL" id="JAODUP010000013">
    <property type="protein sequence ID" value="KAK2168933.1"/>
    <property type="molecule type" value="Genomic_DNA"/>
</dbReference>
<name>A0AAD9KC49_9ANNE</name>
<feature type="region of interest" description="Disordered" evidence="1">
    <location>
        <begin position="534"/>
        <end position="560"/>
    </location>
</feature>
<organism evidence="4 5">
    <name type="scientific">Paralvinella palmiformis</name>
    <dbReference type="NCBI Taxonomy" id="53620"/>
    <lineage>
        <taxon>Eukaryota</taxon>
        <taxon>Metazoa</taxon>
        <taxon>Spiralia</taxon>
        <taxon>Lophotrochozoa</taxon>
        <taxon>Annelida</taxon>
        <taxon>Polychaeta</taxon>
        <taxon>Sedentaria</taxon>
        <taxon>Canalipalpata</taxon>
        <taxon>Terebellida</taxon>
        <taxon>Terebelliformia</taxon>
        <taxon>Alvinellidae</taxon>
        <taxon>Paralvinella</taxon>
    </lineage>
</organism>
<feature type="compositionally biased region" description="Low complexity" evidence="1">
    <location>
        <begin position="547"/>
        <end position="560"/>
    </location>
</feature>
<evidence type="ECO:0000313" key="4">
    <source>
        <dbReference type="EMBL" id="KAK2168933.1"/>
    </source>
</evidence>
<feature type="compositionally biased region" description="Low complexity" evidence="1">
    <location>
        <begin position="49"/>
        <end position="62"/>
    </location>
</feature>
<feature type="compositionally biased region" description="Polar residues" evidence="1">
    <location>
        <begin position="63"/>
        <end position="79"/>
    </location>
</feature>
<dbReference type="AlphaFoldDB" id="A0AAD9KC49"/>
<keyword evidence="5" id="KW-1185">Reference proteome</keyword>
<sequence length="560" mass="61990">MTTRYRLHVGVSYDPWLRKPREEEYFSSIITMVPHHRRDTSFTRRRSTVSHSSMRRYSSSGRQTSDVICESRNSPSLGRSISDHKNETMNLKPNPYSGAATQPGYSCPGYHLEVPGIKSTNPLWGSSAVTSTITMTTTGADVGPHEFCSFEHFNATCAKKHVILMTSARYGRMRIGRCVTANLGYLGCAADVLPILDSRCTGRQSCEVSVTDEQLREVQPCPNDVTWHLEVAYKCVPVLAPDGRTQCHHHQKPVTVNGTHYLSSTVAEKTGYGSTHCPWQLRVRDGQTLSLSVYDTLSHLGAANGRGDLCYTLGTITEKDKVTKLTVCPEDLKAARLFTVFTSKATAIELAFWSGARLAPYLIQINVDGCPEIKPPQHSTTKRTQNKLLIMCNNSENTWTLVCQNGRWEGSLGNCSDGSKGPWAMQHIFQDGNILPMGILIAVAMGVALGIFLGGLLLVIVGARMKKRQRERLQQASLVDAPDYDTRLESGDQRYPMKSPGGGTLSTGLEYTLSRGTDVTSGYDSDRSYAYRVSSNAPRENEQIRRPTTPYHTYETPTLT</sequence>
<feature type="region of interest" description="Disordered" evidence="1">
    <location>
        <begin position="41"/>
        <end position="84"/>
    </location>
</feature>
<evidence type="ECO:0000256" key="1">
    <source>
        <dbReference type="SAM" id="MobiDB-lite"/>
    </source>
</evidence>
<dbReference type="Pfam" id="PF02140">
    <property type="entry name" value="SUEL_Lectin"/>
    <property type="match status" value="1"/>
</dbReference>
<feature type="region of interest" description="Disordered" evidence="1">
    <location>
        <begin position="487"/>
        <end position="509"/>
    </location>
</feature>
<evidence type="ECO:0000256" key="2">
    <source>
        <dbReference type="SAM" id="Phobius"/>
    </source>
</evidence>
<gene>
    <name evidence="4" type="ORF">LSH36_13g15032</name>
</gene>
<keyword evidence="2" id="KW-0472">Membrane</keyword>
<evidence type="ECO:0000313" key="5">
    <source>
        <dbReference type="Proteomes" id="UP001208570"/>
    </source>
</evidence>
<accession>A0AAD9KC49</accession>
<dbReference type="Proteomes" id="UP001208570">
    <property type="component" value="Unassembled WGS sequence"/>
</dbReference>
<reference evidence="4" key="1">
    <citation type="journal article" date="2023" name="Mol. Biol. Evol.">
        <title>Third-Generation Sequencing Reveals the Adaptive Role of the Epigenome in Three Deep-Sea Polychaetes.</title>
        <authorList>
            <person name="Perez M."/>
            <person name="Aroh O."/>
            <person name="Sun Y."/>
            <person name="Lan Y."/>
            <person name="Juniper S.K."/>
            <person name="Young C.R."/>
            <person name="Angers B."/>
            <person name="Qian P.Y."/>
        </authorList>
    </citation>
    <scope>NUCLEOTIDE SEQUENCE</scope>
    <source>
        <strain evidence="4">P08H-3</strain>
    </source>
</reference>
<dbReference type="Gene3D" id="2.60.120.740">
    <property type="match status" value="1"/>
</dbReference>
<dbReference type="GO" id="GO:0030246">
    <property type="term" value="F:carbohydrate binding"/>
    <property type="evidence" value="ECO:0007669"/>
    <property type="project" value="InterPro"/>
</dbReference>
<dbReference type="CDD" id="cd22823">
    <property type="entry name" value="Gal_Rha_Lectin"/>
    <property type="match status" value="1"/>
</dbReference>
<feature type="domain" description="SUEL-type lectin" evidence="3">
    <location>
        <begin position="147"/>
        <end position="236"/>
    </location>
</feature>
<keyword evidence="2" id="KW-0812">Transmembrane</keyword>
<protein>
    <recommendedName>
        <fullName evidence="3">SUEL-type lectin domain-containing protein</fullName>
    </recommendedName>
</protein>
<feature type="transmembrane region" description="Helical" evidence="2">
    <location>
        <begin position="434"/>
        <end position="463"/>
    </location>
</feature>
<proteinExistence type="predicted"/>
<keyword evidence="2" id="KW-1133">Transmembrane helix</keyword>
<dbReference type="InterPro" id="IPR043159">
    <property type="entry name" value="Lectin_gal-bd_sf"/>
</dbReference>
<dbReference type="InterPro" id="IPR000922">
    <property type="entry name" value="Lectin_gal-bd_dom"/>
</dbReference>